<dbReference type="Proteomes" id="UP000070355">
    <property type="component" value="Unassembled WGS sequence"/>
</dbReference>
<dbReference type="SUPFAM" id="SSF56349">
    <property type="entry name" value="DNA breaking-rejoining enzymes"/>
    <property type="match status" value="1"/>
</dbReference>
<dbReference type="InterPro" id="IPR011010">
    <property type="entry name" value="DNA_brk_join_enz"/>
</dbReference>
<dbReference type="AlphaFoldDB" id="A0A134A0B3"/>
<dbReference type="Pfam" id="PF00589">
    <property type="entry name" value="Phage_integrase"/>
    <property type="match status" value="1"/>
</dbReference>
<organism evidence="3 4">
    <name type="scientific">Gemella haemolysans</name>
    <dbReference type="NCBI Taxonomy" id="1379"/>
    <lineage>
        <taxon>Bacteria</taxon>
        <taxon>Bacillati</taxon>
        <taxon>Bacillota</taxon>
        <taxon>Bacilli</taxon>
        <taxon>Bacillales</taxon>
        <taxon>Gemellaceae</taxon>
        <taxon>Gemella</taxon>
    </lineage>
</organism>
<comment type="caution">
    <text evidence="3">The sequence shown here is derived from an EMBL/GenBank/DDBJ whole genome shotgun (WGS) entry which is preliminary data.</text>
</comment>
<dbReference type="RefSeq" id="WP_060913909.1">
    <property type="nucleotide sequence ID" value="NZ_KQ959944.1"/>
</dbReference>
<protein>
    <submittedName>
        <fullName evidence="3">Site-specific recombinase, phage integrase family</fullName>
    </submittedName>
</protein>
<dbReference type="InterPro" id="IPR013762">
    <property type="entry name" value="Integrase-like_cat_sf"/>
</dbReference>
<dbReference type="EMBL" id="LSDC01000043">
    <property type="protein sequence ID" value="KXB61122.1"/>
    <property type="molecule type" value="Genomic_DNA"/>
</dbReference>
<feature type="domain" description="Tyr recombinase" evidence="2">
    <location>
        <begin position="162"/>
        <end position="351"/>
    </location>
</feature>
<dbReference type="InterPro" id="IPR050090">
    <property type="entry name" value="Tyrosine_recombinase_XerCD"/>
</dbReference>
<evidence type="ECO:0000313" key="4">
    <source>
        <dbReference type="Proteomes" id="UP000070355"/>
    </source>
</evidence>
<reference evidence="4" key="1">
    <citation type="submission" date="2016-01" db="EMBL/GenBank/DDBJ databases">
        <authorList>
            <person name="Mitreva M."/>
            <person name="Pepin K.H."/>
            <person name="Mihindukulasuriya K.A."/>
            <person name="Fulton R."/>
            <person name="Fronick C."/>
            <person name="O'Laughlin M."/>
            <person name="Miner T."/>
            <person name="Herter B."/>
            <person name="Rosa B.A."/>
            <person name="Cordes M."/>
            <person name="Tomlinson C."/>
            <person name="Wollam A."/>
            <person name="Palsikar V.B."/>
            <person name="Mardis E.R."/>
            <person name="Wilson R.K."/>
        </authorList>
    </citation>
    <scope>NUCLEOTIDE SEQUENCE [LARGE SCALE GENOMIC DNA]</scope>
    <source>
        <strain evidence="4">DNF01167</strain>
    </source>
</reference>
<dbReference type="CDD" id="cd01189">
    <property type="entry name" value="INT_ICEBs1_C_like"/>
    <property type="match status" value="1"/>
</dbReference>
<dbReference type="PATRIC" id="fig|1379.3.peg.657"/>
<dbReference type="PANTHER" id="PTHR30349:SF64">
    <property type="entry name" value="PROPHAGE INTEGRASE INTD-RELATED"/>
    <property type="match status" value="1"/>
</dbReference>
<gene>
    <name evidence="3" type="ORF">HMPREF3186_00676</name>
</gene>
<accession>A0A134A0B3</accession>
<dbReference type="GO" id="GO:0003677">
    <property type="term" value="F:DNA binding"/>
    <property type="evidence" value="ECO:0007669"/>
    <property type="project" value="InterPro"/>
</dbReference>
<evidence type="ECO:0000259" key="2">
    <source>
        <dbReference type="PROSITE" id="PS51898"/>
    </source>
</evidence>
<proteinExistence type="predicted"/>
<dbReference type="GO" id="GO:0015074">
    <property type="term" value="P:DNA integration"/>
    <property type="evidence" value="ECO:0007669"/>
    <property type="project" value="InterPro"/>
</dbReference>
<dbReference type="GO" id="GO:0006310">
    <property type="term" value="P:DNA recombination"/>
    <property type="evidence" value="ECO:0007669"/>
    <property type="project" value="UniProtKB-KW"/>
</dbReference>
<evidence type="ECO:0000256" key="1">
    <source>
        <dbReference type="ARBA" id="ARBA00023172"/>
    </source>
</evidence>
<dbReference type="PANTHER" id="PTHR30349">
    <property type="entry name" value="PHAGE INTEGRASE-RELATED"/>
    <property type="match status" value="1"/>
</dbReference>
<dbReference type="Gene3D" id="1.10.443.10">
    <property type="entry name" value="Intergrase catalytic core"/>
    <property type="match status" value="1"/>
</dbReference>
<evidence type="ECO:0000313" key="3">
    <source>
        <dbReference type="EMBL" id="KXB61122.1"/>
    </source>
</evidence>
<dbReference type="PROSITE" id="PS51898">
    <property type="entry name" value="TYR_RECOMBINASE"/>
    <property type="match status" value="1"/>
</dbReference>
<dbReference type="InterPro" id="IPR002104">
    <property type="entry name" value="Integrase_catalytic"/>
</dbReference>
<sequence>MWIEEQKNGKVKYCDRVKDISGKLRKITVTMDKKSKKNEDIAREILRTKAQDLRYVVDNNITFFEGLDIVFEKHYKNARTNTRHNNKSIINLIKKKGYDIKLNLINARYLKDIIEKSTTSDKYYNEVLRRVKVYVRLLYKFDYLKDVNFLDKMDLKKVEAKKDNRYLEQDEIDILLDQLDHNIRYRNLVEFLINTGLRISECLALTFDDVEGDILTVDKSLNRNREIDLTKTGSSNRRISLNKRCLEIIESQRTISNNFSITLSDFYNKNNIIFFNTVGTYWIKENIGTYLREHTTVYFTLHMLRHTHASLCIDKGIDVELIAKRLGHKNSRVTREIYIHKTNLQQELEFESFRNIQF</sequence>
<dbReference type="STRING" id="1379.HMPREF3186_00676"/>
<name>A0A134A0B3_9BACL</name>
<keyword evidence="1" id="KW-0233">DNA recombination</keyword>